<organism evidence="2 3">
    <name type="scientific">Euplotes crassus</name>
    <dbReference type="NCBI Taxonomy" id="5936"/>
    <lineage>
        <taxon>Eukaryota</taxon>
        <taxon>Sar</taxon>
        <taxon>Alveolata</taxon>
        <taxon>Ciliophora</taxon>
        <taxon>Intramacronucleata</taxon>
        <taxon>Spirotrichea</taxon>
        <taxon>Hypotrichia</taxon>
        <taxon>Euplotida</taxon>
        <taxon>Euplotidae</taxon>
        <taxon>Moneuplotes</taxon>
    </lineage>
</organism>
<proteinExistence type="predicted"/>
<sequence>MTRLFQTFLGKNHRFQGSETSPAQAEDKCQAQNRTRFCRRVLEKVKVVRSVSRETPKFPRKNKQVKISLSLLVTRKSCRKNVSRIALSPTMNNTLRSRNRDEEANKSFEKFIANDHRSALKVINESLKSYTNCSTPIRISRENQHELPLEMPSSFKSRRLMNLLETHRSMGKRREANVNQFLKPSPTKPPVFLNLPKISPKLLKDKTPEPRFPKVQLNTDLWE</sequence>
<accession>A0AAD2D1U7</accession>
<feature type="region of interest" description="Disordered" evidence="1">
    <location>
        <begin position="204"/>
        <end position="223"/>
    </location>
</feature>
<dbReference type="EMBL" id="CAMPGE010018286">
    <property type="protein sequence ID" value="CAI2376718.1"/>
    <property type="molecule type" value="Genomic_DNA"/>
</dbReference>
<evidence type="ECO:0000313" key="2">
    <source>
        <dbReference type="EMBL" id="CAI2376718.1"/>
    </source>
</evidence>
<dbReference type="AlphaFoldDB" id="A0AAD2D1U7"/>
<dbReference type="Proteomes" id="UP001295684">
    <property type="component" value="Unassembled WGS sequence"/>
</dbReference>
<keyword evidence="3" id="KW-1185">Reference proteome</keyword>
<gene>
    <name evidence="2" type="ORF">ECRASSUSDP1_LOCUS18091</name>
</gene>
<comment type="caution">
    <text evidence="2">The sequence shown here is derived from an EMBL/GenBank/DDBJ whole genome shotgun (WGS) entry which is preliminary data.</text>
</comment>
<evidence type="ECO:0000313" key="3">
    <source>
        <dbReference type="Proteomes" id="UP001295684"/>
    </source>
</evidence>
<evidence type="ECO:0000256" key="1">
    <source>
        <dbReference type="SAM" id="MobiDB-lite"/>
    </source>
</evidence>
<protein>
    <submittedName>
        <fullName evidence="2">Uncharacterized protein</fullName>
    </submittedName>
</protein>
<reference evidence="2" key="1">
    <citation type="submission" date="2023-07" db="EMBL/GenBank/DDBJ databases">
        <authorList>
            <consortium name="AG Swart"/>
            <person name="Singh M."/>
            <person name="Singh A."/>
            <person name="Seah K."/>
            <person name="Emmerich C."/>
        </authorList>
    </citation>
    <scope>NUCLEOTIDE SEQUENCE</scope>
    <source>
        <strain evidence="2">DP1</strain>
    </source>
</reference>
<name>A0AAD2D1U7_EUPCR</name>